<keyword evidence="2" id="KW-1185">Reference proteome</keyword>
<gene>
    <name evidence="1" type="ORF">LITE_LOCUS42911</name>
</gene>
<evidence type="ECO:0000313" key="2">
    <source>
        <dbReference type="Proteomes" id="UP001154282"/>
    </source>
</evidence>
<name>A0AAV0QF72_9ROSI</name>
<proteinExistence type="predicted"/>
<protein>
    <submittedName>
        <fullName evidence="1">Uncharacterized protein</fullName>
    </submittedName>
</protein>
<comment type="caution">
    <text evidence="1">The sequence shown here is derived from an EMBL/GenBank/DDBJ whole genome shotgun (WGS) entry which is preliminary data.</text>
</comment>
<dbReference type="Proteomes" id="UP001154282">
    <property type="component" value="Unassembled WGS sequence"/>
</dbReference>
<dbReference type="AlphaFoldDB" id="A0AAV0QF72"/>
<accession>A0AAV0QF72</accession>
<organism evidence="1 2">
    <name type="scientific">Linum tenue</name>
    <dbReference type="NCBI Taxonomy" id="586396"/>
    <lineage>
        <taxon>Eukaryota</taxon>
        <taxon>Viridiplantae</taxon>
        <taxon>Streptophyta</taxon>
        <taxon>Embryophyta</taxon>
        <taxon>Tracheophyta</taxon>
        <taxon>Spermatophyta</taxon>
        <taxon>Magnoliopsida</taxon>
        <taxon>eudicotyledons</taxon>
        <taxon>Gunneridae</taxon>
        <taxon>Pentapetalae</taxon>
        <taxon>rosids</taxon>
        <taxon>fabids</taxon>
        <taxon>Malpighiales</taxon>
        <taxon>Linaceae</taxon>
        <taxon>Linum</taxon>
    </lineage>
</organism>
<evidence type="ECO:0000313" key="1">
    <source>
        <dbReference type="EMBL" id="CAI0543656.1"/>
    </source>
</evidence>
<reference evidence="1" key="1">
    <citation type="submission" date="2022-08" db="EMBL/GenBank/DDBJ databases">
        <authorList>
            <person name="Gutierrez-Valencia J."/>
        </authorList>
    </citation>
    <scope>NUCLEOTIDE SEQUENCE</scope>
</reference>
<sequence>MKARGRFLAGGGICPRIDLYAINRTCGFRQVAKKLWIYLLWKGPVGDLTLTVDSFGFEQLGFRIGPFHRRQKNGV</sequence>
<dbReference type="EMBL" id="CAMGYJ010000009">
    <property type="protein sequence ID" value="CAI0543656.1"/>
    <property type="molecule type" value="Genomic_DNA"/>
</dbReference>